<dbReference type="PANTHER" id="PTHR14969:SF13">
    <property type="entry name" value="AT30094P"/>
    <property type="match status" value="1"/>
</dbReference>
<feature type="domain" description="Phosphatidic acid phosphatase type 2/haloperoxidase" evidence="2">
    <location>
        <begin position="50"/>
        <end position="166"/>
    </location>
</feature>
<sequence length="315" mass="34305">MDINILLGFQEFRNGVGSCLTAFMTKMSYIGEMNTVLIFTALIYWCVSKNFGTYLLMGWSGNRIVNGLLKVSACVYRPWIRDPRIIPDSDALASATGYSFPSGHSMNAASLFGGGAIRRELPRLLRVVLGLIAVLIALSRNFLGVHTPQDILVGLAAGVLVMWLTAKLLAWINRHPEKDIAVMCAGIGISVAVAAYAALKSYPVDYDAAGKLLVDGAKMANDTFKGVGWCIGFLLGWVLERRYVGFSTDIPMMTRMTRLTAGLLGYYAVSLILLPLFKSGIPGAGGTLLTCFVQMFYVTFLVPFCIKHLEHKPAA</sequence>
<evidence type="ECO:0000313" key="4">
    <source>
        <dbReference type="EMBL" id="SFR82732.1"/>
    </source>
</evidence>
<evidence type="ECO:0000313" key="3">
    <source>
        <dbReference type="EMBL" id="SET29737.1"/>
    </source>
</evidence>
<dbReference type="SUPFAM" id="SSF48317">
    <property type="entry name" value="Acid phosphatase/Vanadium-dependent haloperoxidase"/>
    <property type="match status" value="1"/>
</dbReference>
<dbReference type="InterPro" id="IPR036938">
    <property type="entry name" value="PAP2/HPO_sf"/>
</dbReference>
<feature type="transmembrane region" description="Helical" evidence="1">
    <location>
        <begin position="27"/>
        <end position="47"/>
    </location>
</feature>
<dbReference type="eggNOG" id="COG0671">
    <property type="taxonomic scope" value="Bacteria"/>
</dbReference>
<reference evidence="5" key="1">
    <citation type="submission" date="2016-10" db="EMBL/GenBank/DDBJ databases">
        <authorList>
            <person name="Varghese N."/>
            <person name="Submissions S."/>
        </authorList>
    </citation>
    <scope>NUCLEOTIDE SEQUENCE [LARGE SCALE GENOMIC DNA]</scope>
    <source>
        <strain evidence="5">KH1P1</strain>
    </source>
</reference>
<dbReference type="InterPro" id="IPR000326">
    <property type="entry name" value="PAP2/HPO"/>
</dbReference>
<proteinExistence type="predicted"/>
<dbReference type="PANTHER" id="PTHR14969">
    <property type="entry name" value="SPHINGOSINE-1-PHOSPHATE PHOSPHOHYDROLASE"/>
    <property type="match status" value="1"/>
</dbReference>
<reference evidence="3 6" key="2">
    <citation type="submission" date="2016-10" db="EMBL/GenBank/DDBJ databases">
        <authorList>
            <person name="de Groot N.N."/>
        </authorList>
    </citation>
    <scope>NUCLEOTIDE SEQUENCE [LARGE SCALE GENOMIC DNA]</scope>
    <source>
        <strain evidence="4 6">F</strain>
        <strain evidence="3">KH1P1</strain>
    </source>
</reference>
<gene>
    <name evidence="4" type="ORF">SAMN02910262_01981</name>
    <name evidence="3" type="ORF">SAMN04487771_101143</name>
</gene>
<evidence type="ECO:0000259" key="2">
    <source>
        <dbReference type="SMART" id="SM00014"/>
    </source>
</evidence>
<feature type="transmembrane region" description="Helical" evidence="1">
    <location>
        <begin position="259"/>
        <end position="277"/>
    </location>
</feature>
<dbReference type="Gene3D" id="1.20.144.10">
    <property type="entry name" value="Phosphatidic acid phosphatase type 2/haloperoxidase"/>
    <property type="match status" value="1"/>
</dbReference>
<name>A0A1I0DBX5_9FIRM</name>
<keyword evidence="1" id="KW-0472">Membrane</keyword>
<accession>A0A1I0DBX5</accession>
<dbReference type="EMBL" id="FOZC01000011">
    <property type="protein sequence ID" value="SFR82732.1"/>
    <property type="molecule type" value="Genomic_DNA"/>
</dbReference>
<dbReference type="AlphaFoldDB" id="A0A1I0DBX5"/>
<feature type="transmembrane region" description="Helical" evidence="1">
    <location>
        <begin position="151"/>
        <end position="173"/>
    </location>
</feature>
<feature type="transmembrane region" description="Helical" evidence="1">
    <location>
        <begin position="180"/>
        <end position="199"/>
    </location>
</feature>
<evidence type="ECO:0000256" key="1">
    <source>
        <dbReference type="SAM" id="Phobius"/>
    </source>
</evidence>
<keyword evidence="1" id="KW-1133">Transmembrane helix</keyword>
<dbReference type="SMART" id="SM00014">
    <property type="entry name" value="acidPPc"/>
    <property type="match status" value="1"/>
</dbReference>
<dbReference type="EMBL" id="FOIL01000011">
    <property type="protein sequence ID" value="SET29737.1"/>
    <property type="molecule type" value="Genomic_DNA"/>
</dbReference>
<dbReference type="STRING" id="1526.SAMN02910262_01981"/>
<dbReference type="Pfam" id="PF01569">
    <property type="entry name" value="PAP2"/>
    <property type="match status" value="1"/>
</dbReference>
<evidence type="ECO:0000313" key="6">
    <source>
        <dbReference type="Proteomes" id="UP000214760"/>
    </source>
</evidence>
<evidence type="ECO:0000313" key="5">
    <source>
        <dbReference type="Proteomes" id="UP000199820"/>
    </source>
</evidence>
<keyword evidence="1" id="KW-0812">Transmembrane</keyword>
<dbReference type="RefSeq" id="WP_051684713.1">
    <property type="nucleotide sequence ID" value="NZ_FOIL01000011.1"/>
</dbReference>
<feature type="transmembrane region" description="Helical" evidence="1">
    <location>
        <begin position="219"/>
        <end position="239"/>
    </location>
</feature>
<organism evidence="3 5">
    <name type="scientific">[Clostridium] aminophilum</name>
    <dbReference type="NCBI Taxonomy" id="1526"/>
    <lineage>
        <taxon>Bacteria</taxon>
        <taxon>Bacillati</taxon>
        <taxon>Bacillota</taxon>
        <taxon>Clostridia</taxon>
        <taxon>Lachnospirales</taxon>
        <taxon>Lachnospiraceae</taxon>
    </lineage>
</organism>
<protein>
    <submittedName>
        <fullName evidence="3">PAP2 superfamily protein</fullName>
    </submittedName>
</protein>
<dbReference type="Proteomes" id="UP000214760">
    <property type="component" value="Unassembled WGS sequence"/>
</dbReference>
<dbReference type="OrthoDB" id="9789113at2"/>
<keyword evidence="5" id="KW-1185">Reference proteome</keyword>
<feature type="transmembrane region" description="Helical" evidence="1">
    <location>
        <begin position="124"/>
        <end position="145"/>
    </location>
</feature>
<feature type="transmembrane region" description="Helical" evidence="1">
    <location>
        <begin position="283"/>
        <end position="306"/>
    </location>
</feature>
<dbReference type="Proteomes" id="UP000199820">
    <property type="component" value="Unassembled WGS sequence"/>
</dbReference>